<dbReference type="AlphaFoldDB" id="A0A2K1J0I9"/>
<dbReference type="GeneID" id="112295122"/>
<feature type="region of interest" description="Disordered" evidence="2">
    <location>
        <begin position="118"/>
        <end position="139"/>
    </location>
</feature>
<dbReference type="OrthoDB" id="1922547at2759"/>
<dbReference type="EnsemblPlants" id="Pp3c18_9980V3.2">
    <property type="protein sequence ID" value="Pp3c18_9980V3.2"/>
    <property type="gene ID" value="Pp3c18_9980"/>
</dbReference>
<evidence type="ECO:0000256" key="1">
    <source>
        <dbReference type="ARBA" id="ARBA00005474"/>
    </source>
</evidence>
<dbReference type="PANTHER" id="PTHR31304">
    <property type="entry name" value="LOB DOMAIN-CONTAINING PROTEIN 38"/>
    <property type="match status" value="1"/>
</dbReference>
<dbReference type="EMBL" id="ABEU02000018">
    <property type="protein sequence ID" value="PNR35045.1"/>
    <property type="molecule type" value="Genomic_DNA"/>
</dbReference>
<evidence type="ECO:0000313" key="4">
    <source>
        <dbReference type="EMBL" id="PNR35045.1"/>
    </source>
</evidence>
<dbReference type="KEGG" id="ppp:112295122"/>
<dbReference type="PaxDb" id="3218-PP1S19_217V6.1"/>
<reference evidence="4 6" key="1">
    <citation type="journal article" date="2008" name="Science">
        <title>The Physcomitrella genome reveals evolutionary insights into the conquest of land by plants.</title>
        <authorList>
            <person name="Rensing S."/>
            <person name="Lang D."/>
            <person name="Zimmer A."/>
            <person name="Terry A."/>
            <person name="Salamov A."/>
            <person name="Shapiro H."/>
            <person name="Nishiyama T."/>
            <person name="Perroud P.-F."/>
            <person name="Lindquist E."/>
            <person name="Kamisugi Y."/>
            <person name="Tanahashi T."/>
            <person name="Sakakibara K."/>
            <person name="Fujita T."/>
            <person name="Oishi K."/>
            <person name="Shin-I T."/>
            <person name="Kuroki Y."/>
            <person name="Toyoda A."/>
            <person name="Suzuki Y."/>
            <person name="Hashimoto A."/>
            <person name="Yamaguchi K."/>
            <person name="Sugano A."/>
            <person name="Kohara Y."/>
            <person name="Fujiyama A."/>
            <person name="Anterola A."/>
            <person name="Aoki S."/>
            <person name="Ashton N."/>
            <person name="Barbazuk W.B."/>
            <person name="Barker E."/>
            <person name="Bennetzen J."/>
            <person name="Bezanilla M."/>
            <person name="Blankenship R."/>
            <person name="Cho S.H."/>
            <person name="Dutcher S."/>
            <person name="Estelle M."/>
            <person name="Fawcett J.A."/>
            <person name="Gundlach H."/>
            <person name="Hanada K."/>
            <person name="Heyl A."/>
            <person name="Hicks K.A."/>
            <person name="Hugh J."/>
            <person name="Lohr M."/>
            <person name="Mayer K."/>
            <person name="Melkozernov A."/>
            <person name="Murata T."/>
            <person name="Nelson D."/>
            <person name="Pils B."/>
            <person name="Prigge M."/>
            <person name="Reiss B."/>
            <person name="Renner T."/>
            <person name="Rombauts S."/>
            <person name="Rushton P."/>
            <person name="Sanderfoot A."/>
            <person name="Schween G."/>
            <person name="Shiu S.-H."/>
            <person name="Stueber K."/>
            <person name="Theodoulou F.L."/>
            <person name="Tu H."/>
            <person name="Van de Peer Y."/>
            <person name="Verrier P.J."/>
            <person name="Waters E."/>
            <person name="Wood A."/>
            <person name="Yang L."/>
            <person name="Cove D."/>
            <person name="Cuming A."/>
            <person name="Hasebe M."/>
            <person name="Lucas S."/>
            <person name="Mishler D.B."/>
            <person name="Reski R."/>
            <person name="Grigoriev I."/>
            <person name="Quatrano R.S."/>
            <person name="Boore J.L."/>
        </authorList>
    </citation>
    <scope>NUCLEOTIDE SEQUENCE [LARGE SCALE GENOMIC DNA]</scope>
    <source>
        <strain evidence="5 6">cv. Gransden 2004</strain>
    </source>
</reference>
<dbReference type="Gramene" id="Pp3c18_9980V3.2">
    <property type="protein sequence ID" value="Pp3c18_9980V3.2"/>
    <property type="gene ID" value="Pp3c18_9980"/>
</dbReference>
<keyword evidence="6" id="KW-1185">Reference proteome</keyword>
<dbReference type="Proteomes" id="UP000006727">
    <property type="component" value="Chromosome 18"/>
</dbReference>
<dbReference type="PANTHER" id="PTHR31304:SF62">
    <property type="entry name" value="LOB DOMAIN-CONTAINING PROTEIN"/>
    <property type="match status" value="1"/>
</dbReference>
<evidence type="ECO:0000256" key="2">
    <source>
        <dbReference type="SAM" id="MobiDB-lite"/>
    </source>
</evidence>
<comment type="similarity">
    <text evidence="1">Belongs to the LOB domain-containing protein family.</text>
</comment>
<evidence type="ECO:0000313" key="6">
    <source>
        <dbReference type="Proteomes" id="UP000006727"/>
    </source>
</evidence>
<dbReference type="EnsemblPlants" id="Pp3c18_9980V3.1">
    <property type="protein sequence ID" value="Pp3c18_9980V3.1"/>
    <property type="gene ID" value="Pp3c18_9980"/>
</dbReference>
<evidence type="ECO:0000259" key="3">
    <source>
        <dbReference type="PROSITE" id="PS50891"/>
    </source>
</evidence>
<organism evidence="4">
    <name type="scientific">Physcomitrium patens</name>
    <name type="common">Spreading-leaved earth moss</name>
    <name type="synonym">Physcomitrella patens</name>
    <dbReference type="NCBI Taxonomy" id="3218"/>
    <lineage>
        <taxon>Eukaryota</taxon>
        <taxon>Viridiplantae</taxon>
        <taxon>Streptophyta</taxon>
        <taxon>Embryophyta</taxon>
        <taxon>Bryophyta</taxon>
        <taxon>Bryophytina</taxon>
        <taxon>Bryopsida</taxon>
        <taxon>Funariidae</taxon>
        <taxon>Funariales</taxon>
        <taxon>Funariaceae</taxon>
        <taxon>Physcomitrium</taxon>
    </lineage>
</organism>
<dbReference type="Gramene" id="Pp3c18_9980V3.3">
    <property type="protein sequence ID" value="Pp3c18_9980V3.3"/>
    <property type="gene ID" value="Pp3c18_9980"/>
</dbReference>
<dbReference type="RefSeq" id="XP_024402097.1">
    <property type="nucleotide sequence ID" value="XM_024546329.2"/>
</dbReference>
<dbReference type="FunCoup" id="A0A2K1J0I9">
    <property type="interactions" value="7"/>
</dbReference>
<protein>
    <recommendedName>
        <fullName evidence="3">LOB domain-containing protein</fullName>
    </recommendedName>
</protein>
<dbReference type="InterPro" id="IPR004883">
    <property type="entry name" value="LOB"/>
</dbReference>
<reference evidence="5" key="3">
    <citation type="submission" date="2020-12" db="UniProtKB">
        <authorList>
            <consortium name="EnsemblPlants"/>
        </authorList>
    </citation>
    <scope>IDENTIFICATION</scope>
</reference>
<gene>
    <name evidence="5" type="primary">LOC112295122</name>
    <name evidence="4" type="ORF">PHYPA_022944</name>
</gene>
<dbReference type="Pfam" id="PF03195">
    <property type="entry name" value="LOB"/>
    <property type="match status" value="1"/>
</dbReference>
<dbReference type="Gramene" id="Pp3c18_9980V3.1">
    <property type="protein sequence ID" value="Pp3c18_9980V3.1"/>
    <property type="gene ID" value="Pp3c18_9980"/>
</dbReference>
<name>A0A2K1J0I9_PHYPA</name>
<proteinExistence type="inferred from homology"/>
<evidence type="ECO:0000313" key="5">
    <source>
        <dbReference type="EnsemblPlants" id="Pp3c18_9980V3.1"/>
    </source>
</evidence>
<feature type="domain" description="LOB" evidence="3">
    <location>
        <begin position="1"/>
        <end position="107"/>
    </location>
</feature>
<accession>A0A2K1J0I9</accession>
<dbReference type="EnsemblPlants" id="Pp3c18_9980V3.3">
    <property type="protein sequence ID" value="Pp3c18_9980V3.3"/>
    <property type="gene ID" value="Pp3c18_9980"/>
</dbReference>
<reference evidence="4 6" key="2">
    <citation type="journal article" date="2018" name="Plant J.">
        <title>The Physcomitrella patens chromosome-scale assembly reveals moss genome structure and evolution.</title>
        <authorList>
            <person name="Lang D."/>
            <person name="Ullrich K.K."/>
            <person name="Murat F."/>
            <person name="Fuchs J."/>
            <person name="Jenkins J."/>
            <person name="Haas F.B."/>
            <person name="Piednoel M."/>
            <person name="Gundlach H."/>
            <person name="Van Bel M."/>
            <person name="Meyberg R."/>
            <person name="Vives C."/>
            <person name="Morata J."/>
            <person name="Symeonidi A."/>
            <person name="Hiss M."/>
            <person name="Muchero W."/>
            <person name="Kamisugi Y."/>
            <person name="Saleh O."/>
            <person name="Blanc G."/>
            <person name="Decker E.L."/>
            <person name="van Gessel N."/>
            <person name="Grimwood J."/>
            <person name="Hayes R.D."/>
            <person name="Graham S.W."/>
            <person name="Gunter L.E."/>
            <person name="McDaniel S.F."/>
            <person name="Hoernstein S.N.W."/>
            <person name="Larsson A."/>
            <person name="Li F.W."/>
            <person name="Perroud P.F."/>
            <person name="Phillips J."/>
            <person name="Ranjan P."/>
            <person name="Rokshar D.S."/>
            <person name="Rothfels C.J."/>
            <person name="Schneider L."/>
            <person name="Shu S."/>
            <person name="Stevenson D.W."/>
            <person name="Thummler F."/>
            <person name="Tillich M."/>
            <person name="Villarreal Aguilar J.C."/>
            <person name="Widiez T."/>
            <person name="Wong G.K."/>
            <person name="Wymore A."/>
            <person name="Zhang Y."/>
            <person name="Zimmer A.D."/>
            <person name="Quatrano R.S."/>
            <person name="Mayer K.F.X."/>
            <person name="Goodstein D."/>
            <person name="Casacuberta J.M."/>
            <person name="Vandepoele K."/>
            <person name="Reski R."/>
            <person name="Cuming A.C."/>
            <person name="Tuskan G.A."/>
            <person name="Maumus F."/>
            <person name="Salse J."/>
            <person name="Schmutz J."/>
            <person name="Rensing S.A."/>
        </authorList>
    </citation>
    <scope>NUCLEOTIDE SEQUENCE [LARGE SCALE GENOMIC DNA]</scope>
    <source>
        <strain evidence="5 6">cv. Gransden 2004</strain>
    </source>
</reference>
<sequence length="362" mass="38487">MSCNGCRVLRKGCSEACILRPCLQWIDSADAQGHATVFVAKFFGRAGLMGFITAVPENQRPALFQSLLYEACGRTVNPVFGAVGLLWAGNWQVCQAAVETVLKGGVLKAPSSCSPSFSTLPQGPLHPSIPGTDTPAGSRGRDSLMPSVLISAKESTHDLCKPRAGIASTPGQFQMTNVYESKDHAAAAAAVKSTWDRKWDGNFQQNDLPKKQEQGAAKGNVKSNLIMWSEAVGSVAHKVGEKRERDFSMGAHVLAPAPRRLKPCVVGEYGFPGGMAIKESLCDDQETVVGSTEHLDLGLTLKVKDGKGGQITGLKRVYSPCDSVNSEGSVTSLDTTPPHVRPSFLSPMFGGDMGCKLLPLLS</sequence>
<dbReference type="PROSITE" id="PS50891">
    <property type="entry name" value="LOB"/>
    <property type="match status" value="1"/>
</dbReference>